<reference evidence="1 2" key="1">
    <citation type="submission" date="2024-04" db="EMBL/GenBank/DDBJ databases">
        <title>Bacillus oryzaecorticis sp. nov., a moderately halophilic bacterium isolated from rice husks.</title>
        <authorList>
            <person name="Zhu H.-S."/>
        </authorList>
    </citation>
    <scope>NUCLEOTIDE SEQUENCE [LARGE SCALE GENOMIC DNA]</scope>
    <source>
        <strain evidence="1 2">ZC255</strain>
    </source>
</reference>
<evidence type="ECO:0000313" key="2">
    <source>
        <dbReference type="Proteomes" id="UP001389717"/>
    </source>
</evidence>
<keyword evidence="2" id="KW-1185">Reference proteome</keyword>
<name>A0ABU9KBJ3_9BACI</name>
<dbReference type="Proteomes" id="UP001389717">
    <property type="component" value="Unassembled WGS sequence"/>
</dbReference>
<proteinExistence type="predicted"/>
<gene>
    <name evidence="1" type="ORF">AAEO50_14440</name>
</gene>
<sequence length="306" mass="35466">MMLTKTGWDAARSFLISYARPLEQKLFTYHFENGTKEDAVEELTSFQNDDGGFGNSIEPDFRLGESSPMATTVGLQIAKDLQLTKDHPMVVKAMSYLEAAYDDQMEIWHAVPPTVNDVPHAPWWHFDRAKGFCGVQTTWANPNAEIVGYYHLYQQENPNLKKWTHKALIELTKLPHPIEKHDFLCYSRLLESITDNENAQHDIHLSLSRSLHETVCKDPARWNEYVAKPLEFAPCPSSPFHDYLKKEAELQLDAEINCQHEEGYWQPAWSWFGQYKETWKKAENEWRGILTLSMLRSLDAYGKIDK</sequence>
<accession>A0ABU9KBJ3</accession>
<dbReference type="RefSeq" id="WP_341984984.1">
    <property type="nucleotide sequence ID" value="NZ_JBBYAF010000029.1"/>
</dbReference>
<evidence type="ECO:0000313" key="1">
    <source>
        <dbReference type="EMBL" id="MEL3973485.1"/>
    </source>
</evidence>
<dbReference type="EMBL" id="JBBYAF010000029">
    <property type="protein sequence ID" value="MEL3973485.1"/>
    <property type="molecule type" value="Genomic_DNA"/>
</dbReference>
<comment type="caution">
    <text evidence="1">The sequence shown here is derived from an EMBL/GenBank/DDBJ whole genome shotgun (WGS) entry which is preliminary data.</text>
</comment>
<organism evidence="1 2">
    <name type="scientific">Rossellomorea oryzaecorticis</name>
    <dbReference type="NCBI Taxonomy" id="1396505"/>
    <lineage>
        <taxon>Bacteria</taxon>
        <taxon>Bacillati</taxon>
        <taxon>Bacillota</taxon>
        <taxon>Bacilli</taxon>
        <taxon>Bacillales</taxon>
        <taxon>Bacillaceae</taxon>
        <taxon>Rossellomorea</taxon>
    </lineage>
</organism>
<dbReference type="SUPFAM" id="SSF48239">
    <property type="entry name" value="Terpenoid cyclases/Protein prenyltransferases"/>
    <property type="match status" value="1"/>
</dbReference>
<protein>
    <submittedName>
        <fullName evidence="1">Uncharacterized protein</fullName>
    </submittedName>
</protein>
<dbReference type="InterPro" id="IPR008930">
    <property type="entry name" value="Terpenoid_cyclase/PrenylTrfase"/>
</dbReference>